<comment type="caution">
    <text evidence="1">The sequence shown here is derived from an EMBL/GenBank/DDBJ whole genome shotgun (WGS) entry which is preliminary data.</text>
</comment>
<dbReference type="AlphaFoldDB" id="A0A0F9BBN1"/>
<evidence type="ECO:0000313" key="1">
    <source>
        <dbReference type="EMBL" id="KKK88054.1"/>
    </source>
</evidence>
<reference evidence="1" key="1">
    <citation type="journal article" date="2015" name="Nature">
        <title>Complex archaea that bridge the gap between prokaryotes and eukaryotes.</title>
        <authorList>
            <person name="Spang A."/>
            <person name="Saw J.H."/>
            <person name="Jorgensen S.L."/>
            <person name="Zaremba-Niedzwiedzka K."/>
            <person name="Martijn J."/>
            <person name="Lind A.E."/>
            <person name="van Eijk R."/>
            <person name="Schleper C."/>
            <person name="Guy L."/>
            <person name="Ettema T.J."/>
        </authorList>
    </citation>
    <scope>NUCLEOTIDE SEQUENCE</scope>
</reference>
<proteinExistence type="predicted"/>
<name>A0A0F9BBN1_9ZZZZ</name>
<gene>
    <name evidence="1" type="ORF">LCGC14_2747030</name>
</gene>
<dbReference type="EMBL" id="LAZR01050128">
    <property type="protein sequence ID" value="KKK88054.1"/>
    <property type="molecule type" value="Genomic_DNA"/>
</dbReference>
<organism evidence="1">
    <name type="scientific">marine sediment metagenome</name>
    <dbReference type="NCBI Taxonomy" id="412755"/>
    <lineage>
        <taxon>unclassified sequences</taxon>
        <taxon>metagenomes</taxon>
        <taxon>ecological metagenomes</taxon>
    </lineage>
</organism>
<sequence>MYTLIKTQPVERLLGRYPTLEQARYAAVAHAVNSGGFTATIFDPDGLPVEGN</sequence>
<protein>
    <submittedName>
        <fullName evidence="1">Uncharacterized protein</fullName>
    </submittedName>
</protein>
<accession>A0A0F9BBN1</accession>